<organism evidence="2 3">
    <name type="scientific">Planosporangium mesophilum</name>
    <dbReference type="NCBI Taxonomy" id="689768"/>
    <lineage>
        <taxon>Bacteria</taxon>
        <taxon>Bacillati</taxon>
        <taxon>Actinomycetota</taxon>
        <taxon>Actinomycetes</taxon>
        <taxon>Micromonosporales</taxon>
        <taxon>Micromonosporaceae</taxon>
        <taxon>Planosporangium</taxon>
    </lineage>
</organism>
<dbReference type="AlphaFoldDB" id="A0A8J3TJF2"/>
<sequence>MIRSAAVRRRLVRLMASPASRRRWTVGVPTSPRATVVTVTAAGVVAGVATVLGGVVAGAVALGYALVGLRAARRAGAERVTTAARTAALDVIGGLAADLRAGIAPGRAVEESRRALAAGGSDRAIRLALGRLSAACEVSERLGAPLADLLDRVESDLRGVERARAAVAAQTTGARASAALLALLPVAGVGLGYAMGARPDHALLHTVPGAACALGALLLQYAGLAWTGRLCHAAVERAS</sequence>
<dbReference type="Proteomes" id="UP000599074">
    <property type="component" value="Unassembled WGS sequence"/>
</dbReference>
<reference evidence="2" key="1">
    <citation type="submission" date="2021-01" db="EMBL/GenBank/DDBJ databases">
        <title>Whole genome shotgun sequence of Planosporangium mesophilum NBRC 109066.</title>
        <authorList>
            <person name="Komaki H."/>
            <person name="Tamura T."/>
        </authorList>
    </citation>
    <scope>NUCLEOTIDE SEQUENCE</scope>
    <source>
        <strain evidence="2">NBRC 109066</strain>
    </source>
</reference>
<feature type="transmembrane region" description="Helical" evidence="1">
    <location>
        <begin position="41"/>
        <end position="67"/>
    </location>
</feature>
<keyword evidence="1" id="KW-1133">Transmembrane helix</keyword>
<name>A0A8J3TJF2_9ACTN</name>
<feature type="transmembrane region" description="Helical" evidence="1">
    <location>
        <begin position="202"/>
        <end position="222"/>
    </location>
</feature>
<proteinExistence type="predicted"/>
<gene>
    <name evidence="2" type="ORF">Pme01_58740</name>
</gene>
<dbReference type="EMBL" id="BOON01000072">
    <property type="protein sequence ID" value="GII26277.1"/>
    <property type="molecule type" value="Genomic_DNA"/>
</dbReference>
<accession>A0A8J3TJF2</accession>
<comment type="caution">
    <text evidence="2">The sequence shown here is derived from an EMBL/GenBank/DDBJ whole genome shotgun (WGS) entry which is preliminary data.</text>
</comment>
<keyword evidence="1" id="KW-0472">Membrane</keyword>
<evidence type="ECO:0008006" key="4">
    <source>
        <dbReference type="Google" id="ProtNLM"/>
    </source>
</evidence>
<dbReference type="PANTHER" id="PTHR35007">
    <property type="entry name" value="INTEGRAL MEMBRANE PROTEIN-RELATED"/>
    <property type="match status" value="1"/>
</dbReference>
<evidence type="ECO:0000313" key="2">
    <source>
        <dbReference type="EMBL" id="GII26277.1"/>
    </source>
</evidence>
<keyword evidence="3" id="KW-1185">Reference proteome</keyword>
<evidence type="ECO:0000256" key="1">
    <source>
        <dbReference type="SAM" id="Phobius"/>
    </source>
</evidence>
<feature type="transmembrane region" description="Helical" evidence="1">
    <location>
        <begin position="178"/>
        <end position="196"/>
    </location>
</feature>
<dbReference type="PANTHER" id="PTHR35007:SF4">
    <property type="entry name" value="CONSERVED TRANSMEMBRANE PROTEIN-RELATED"/>
    <property type="match status" value="1"/>
</dbReference>
<protein>
    <recommendedName>
        <fullName evidence="4">Tight adherence protein B</fullName>
    </recommendedName>
</protein>
<keyword evidence="1" id="KW-0812">Transmembrane</keyword>
<evidence type="ECO:0000313" key="3">
    <source>
        <dbReference type="Proteomes" id="UP000599074"/>
    </source>
</evidence>